<protein>
    <submittedName>
        <fullName evidence="2">Uncharacterized protein</fullName>
    </submittedName>
</protein>
<evidence type="ECO:0000256" key="1">
    <source>
        <dbReference type="SAM" id="MobiDB-lite"/>
    </source>
</evidence>
<keyword evidence="3" id="KW-1185">Reference proteome</keyword>
<dbReference type="AlphaFoldDB" id="A0A9P6A911"/>
<dbReference type="Proteomes" id="UP000807025">
    <property type="component" value="Unassembled WGS sequence"/>
</dbReference>
<proteinExistence type="predicted"/>
<feature type="region of interest" description="Disordered" evidence="1">
    <location>
        <begin position="51"/>
        <end position="86"/>
    </location>
</feature>
<dbReference type="OrthoDB" id="10335368at2759"/>
<evidence type="ECO:0000313" key="2">
    <source>
        <dbReference type="EMBL" id="KAF9501476.1"/>
    </source>
</evidence>
<feature type="region of interest" description="Disordered" evidence="1">
    <location>
        <begin position="99"/>
        <end position="128"/>
    </location>
</feature>
<evidence type="ECO:0000313" key="3">
    <source>
        <dbReference type="Proteomes" id="UP000807025"/>
    </source>
</evidence>
<organism evidence="2 3">
    <name type="scientific">Pleurotus eryngii</name>
    <name type="common">Boletus of the steppes</name>
    <dbReference type="NCBI Taxonomy" id="5323"/>
    <lineage>
        <taxon>Eukaryota</taxon>
        <taxon>Fungi</taxon>
        <taxon>Dikarya</taxon>
        <taxon>Basidiomycota</taxon>
        <taxon>Agaricomycotina</taxon>
        <taxon>Agaricomycetes</taxon>
        <taxon>Agaricomycetidae</taxon>
        <taxon>Agaricales</taxon>
        <taxon>Pleurotineae</taxon>
        <taxon>Pleurotaceae</taxon>
        <taxon>Pleurotus</taxon>
    </lineage>
</organism>
<comment type="caution">
    <text evidence="2">The sequence shown here is derived from an EMBL/GenBank/DDBJ whole genome shotgun (WGS) entry which is preliminary data.</text>
</comment>
<accession>A0A9P6A911</accession>
<sequence>MPNCTCVFCTTMRAHEVSTNLSDRSLRPQSHSCSPSVPPMASVYDVLYPSRRAPSEPRGNIPISTTGATHAGARPRKVPAGGERCEPRYTRARVDGYFTGTIDSLNTPPPYSKCDPIRRIGSAPHYTS</sequence>
<gene>
    <name evidence="2" type="ORF">BDN71DRAFT_708322</name>
</gene>
<dbReference type="EMBL" id="MU154523">
    <property type="protein sequence ID" value="KAF9501476.1"/>
    <property type="molecule type" value="Genomic_DNA"/>
</dbReference>
<name>A0A9P6A911_PLEER</name>
<reference evidence="2" key="1">
    <citation type="submission" date="2020-11" db="EMBL/GenBank/DDBJ databases">
        <authorList>
            <consortium name="DOE Joint Genome Institute"/>
            <person name="Ahrendt S."/>
            <person name="Riley R."/>
            <person name="Andreopoulos W."/>
            <person name="Labutti K."/>
            <person name="Pangilinan J."/>
            <person name="Ruiz-Duenas F.J."/>
            <person name="Barrasa J.M."/>
            <person name="Sanchez-Garcia M."/>
            <person name="Camarero S."/>
            <person name="Miyauchi S."/>
            <person name="Serrano A."/>
            <person name="Linde D."/>
            <person name="Babiker R."/>
            <person name="Drula E."/>
            <person name="Ayuso-Fernandez I."/>
            <person name="Pacheco R."/>
            <person name="Padilla G."/>
            <person name="Ferreira P."/>
            <person name="Barriuso J."/>
            <person name="Kellner H."/>
            <person name="Castanera R."/>
            <person name="Alfaro M."/>
            <person name="Ramirez L."/>
            <person name="Pisabarro A.G."/>
            <person name="Kuo A."/>
            <person name="Tritt A."/>
            <person name="Lipzen A."/>
            <person name="He G."/>
            <person name="Yan M."/>
            <person name="Ng V."/>
            <person name="Cullen D."/>
            <person name="Martin F."/>
            <person name="Rosso M.-N."/>
            <person name="Henrissat B."/>
            <person name="Hibbett D."/>
            <person name="Martinez A.T."/>
            <person name="Grigoriev I.V."/>
        </authorList>
    </citation>
    <scope>NUCLEOTIDE SEQUENCE</scope>
    <source>
        <strain evidence="2">ATCC 90797</strain>
    </source>
</reference>